<dbReference type="InterPro" id="IPR013087">
    <property type="entry name" value="Znf_C2H2_type"/>
</dbReference>
<dbReference type="FunFam" id="3.30.160.60:FF:003264">
    <property type="entry name" value="Juxtaposed with another zinc finger protein 1"/>
    <property type="match status" value="1"/>
</dbReference>
<dbReference type="CTD" id="221895"/>
<name>A0A7M7PUM9_STRPU</name>
<dbReference type="EnsemblMetazoa" id="XM_031000173">
    <property type="protein sequence ID" value="XP_030856033"/>
    <property type="gene ID" value="LOC754309"/>
</dbReference>
<dbReference type="GeneID" id="754309"/>
<organism evidence="7 8">
    <name type="scientific">Strongylocentrotus purpuratus</name>
    <name type="common">Purple sea urchin</name>
    <dbReference type="NCBI Taxonomy" id="7668"/>
    <lineage>
        <taxon>Eukaryota</taxon>
        <taxon>Metazoa</taxon>
        <taxon>Echinodermata</taxon>
        <taxon>Eleutherozoa</taxon>
        <taxon>Echinozoa</taxon>
        <taxon>Echinoidea</taxon>
        <taxon>Euechinoidea</taxon>
        <taxon>Echinacea</taxon>
        <taxon>Camarodonta</taxon>
        <taxon>Echinidea</taxon>
        <taxon>Strongylocentrotidae</taxon>
        <taxon>Strongylocentrotus</taxon>
    </lineage>
</organism>
<dbReference type="KEGG" id="spu:754309"/>
<dbReference type="GO" id="GO:0008270">
    <property type="term" value="F:zinc ion binding"/>
    <property type="evidence" value="ECO:0007669"/>
    <property type="project" value="UniProtKB-KW"/>
</dbReference>
<dbReference type="InterPro" id="IPR036236">
    <property type="entry name" value="Znf_C2H2_sf"/>
</dbReference>
<keyword evidence="8" id="KW-1185">Reference proteome</keyword>
<dbReference type="InParanoid" id="A0A7M7PUM9"/>
<feature type="domain" description="C2H2-type" evidence="6">
    <location>
        <begin position="141"/>
        <end position="171"/>
    </location>
</feature>
<keyword evidence="2" id="KW-0677">Repeat</keyword>
<dbReference type="FunCoup" id="A0A7M7PUM9">
    <property type="interactions" value="57"/>
</dbReference>
<evidence type="ECO:0000259" key="6">
    <source>
        <dbReference type="PROSITE" id="PS50157"/>
    </source>
</evidence>
<reference evidence="7" key="2">
    <citation type="submission" date="2021-01" db="UniProtKB">
        <authorList>
            <consortium name="EnsemblMetazoa"/>
        </authorList>
    </citation>
    <scope>IDENTIFICATION</scope>
</reference>
<keyword evidence="4" id="KW-0862">Zinc</keyword>
<dbReference type="PANTHER" id="PTHR23057:SF0">
    <property type="entry name" value="JUXTAPOSED WITH ANOTHER ZINC FINGER PROTEIN 1"/>
    <property type="match status" value="1"/>
</dbReference>
<evidence type="ECO:0000256" key="2">
    <source>
        <dbReference type="ARBA" id="ARBA00022737"/>
    </source>
</evidence>
<dbReference type="PROSITE" id="PS00028">
    <property type="entry name" value="ZINC_FINGER_C2H2_1"/>
    <property type="match status" value="2"/>
</dbReference>
<evidence type="ECO:0000313" key="8">
    <source>
        <dbReference type="Proteomes" id="UP000007110"/>
    </source>
</evidence>
<dbReference type="PANTHER" id="PTHR23057">
    <property type="entry name" value="JUXTAPOSED WITH ANOTHER ZINC FINGER PROTEIN 1"/>
    <property type="match status" value="1"/>
</dbReference>
<evidence type="ECO:0000313" key="7">
    <source>
        <dbReference type="EnsemblMetazoa" id="XP_030856033"/>
    </source>
</evidence>
<dbReference type="AlphaFoldDB" id="A0A7M7PUM9"/>
<dbReference type="OrthoDB" id="3269380at2759"/>
<dbReference type="Gene3D" id="3.30.160.60">
    <property type="entry name" value="Classic Zinc Finger"/>
    <property type="match status" value="3"/>
</dbReference>
<dbReference type="SMART" id="SM00355">
    <property type="entry name" value="ZnF_C2H2"/>
    <property type="match status" value="3"/>
</dbReference>
<dbReference type="Proteomes" id="UP000007110">
    <property type="component" value="Unassembled WGS sequence"/>
</dbReference>
<evidence type="ECO:0000256" key="1">
    <source>
        <dbReference type="ARBA" id="ARBA00022723"/>
    </source>
</evidence>
<dbReference type="GO" id="GO:0005634">
    <property type="term" value="C:nucleus"/>
    <property type="evidence" value="ECO:0000318"/>
    <property type="project" value="GO_Central"/>
</dbReference>
<dbReference type="InterPro" id="IPR051580">
    <property type="entry name" value="ZnF-Chromatin_assoc"/>
</dbReference>
<reference evidence="8" key="1">
    <citation type="submission" date="2015-02" db="EMBL/GenBank/DDBJ databases">
        <title>Genome sequencing for Strongylocentrotus purpuratus.</title>
        <authorList>
            <person name="Murali S."/>
            <person name="Liu Y."/>
            <person name="Vee V."/>
            <person name="English A."/>
            <person name="Wang M."/>
            <person name="Skinner E."/>
            <person name="Han Y."/>
            <person name="Muzny D.M."/>
            <person name="Worley K.C."/>
            <person name="Gibbs R.A."/>
        </authorList>
    </citation>
    <scope>NUCLEOTIDE SEQUENCE</scope>
</reference>
<feature type="domain" description="C2H2-type" evidence="6">
    <location>
        <begin position="176"/>
        <end position="202"/>
    </location>
</feature>
<dbReference type="RefSeq" id="XP_030856033.1">
    <property type="nucleotide sequence ID" value="XM_031000173.1"/>
</dbReference>
<dbReference type="Pfam" id="PF17017">
    <property type="entry name" value="zf-C2H2_aberr"/>
    <property type="match status" value="1"/>
</dbReference>
<dbReference type="PROSITE" id="PS50157">
    <property type="entry name" value="ZINC_FINGER_C2H2_2"/>
    <property type="match status" value="3"/>
</dbReference>
<evidence type="ECO:0000256" key="5">
    <source>
        <dbReference type="PROSITE-ProRule" id="PRU00042"/>
    </source>
</evidence>
<evidence type="ECO:0000256" key="3">
    <source>
        <dbReference type="ARBA" id="ARBA00022771"/>
    </source>
</evidence>
<dbReference type="InterPro" id="IPR031514">
    <property type="entry name" value="Zf-C2H2_aberr"/>
</dbReference>
<sequence length="330" mass="35922">MAVFFTNVCKFSDCGLTFPSLRQLIEHIEDAHIDNDPKFIEKQELQQPSSLPLSYVIKFVTDAAKHQHEKKKARVHSSSTSSPKTIAQTLVAAVNSSEWDFDDDNDKSDSDSDNSWTTQDEFSYELILRTMATQVGDDKPFLCPVPGCKKRYKNVNGMKYHAKNGHRNEKKVKKNFKCQCGKSYKTAQGLRQHRQTHTNSLDLPLSSLTSNKQIKTSKVSSALSSLASSTVPASIIHQATPLLASPLGMSLANGSIVLESITPISAGSIIMEPRVSTASAALGGMAQAQQTGLIVTLPSGVEPTSMNLAQASLAAANKVKFKQIQIQGEL</sequence>
<dbReference type="SUPFAM" id="SSF57667">
    <property type="entry name" value="beta-beta-alpha zinc fingers"/>
    <property type="match status" value="1"/>
</dbReference>
<keyword evidence="1" id="KW-0479">Metal-binding</keyword>
<protein>
    <recommendedName>
        <fullName evidence="6">C2H2-type domain-containing protein</fullName>
    </recommendedName>
</protein>
<dbReference type="OMA" id="VHGYTED"/>
<keyword evidence="3 5" id="KW-0863">Zinc-finger</keyword>
<proteinExistence type="predicted"/>
<accession>A0A7M7PUM9</accession>
<feature type="domain" description="C2H2-type" evidence="6">
    <location>
        <begin position="7"/>
        <end position="37"/>
    </location>
</feature>
<evidence type="ECO:0000256" key="4">
    <source>
        <dbReference type="ARBA" id="ARBA00022833"/>
    </source>
</evidence>